<dbReference type="EMBL" id="JACHXK010000001">
    <property type="protein sequence ID" value="MBB3108610.1"/>
    <property type="molecule type" value="Genomic_DNA"/>
</dbReference>
<evidence type="ECO:0000313" key="3">
    <source>
        <dbReference type="Proteomes" id="UP000570361"/>
    </source>
</evidence>
<organism evidence="2 3">
    <name type="scientific">Paenibacillus phyllosphaerae</name>
    <dbReference type="NCBI Taxonomy" id="274593"/>
    <lineage>
        <taxon>Bacteria</taxon>
        <taxon>Bacillati</taxon>
        <taxon>Bacillota</taxon>
        <taxon>Bacilli</taxon>
        <taxon>Bacillales</taxon>
        <taxon>Paenibacillaceae</taxon>
        <taxon>Paenibacillus</taxon>
    </lineage>
</organism>
<feature type="signal peptide" evidence="1">
    <location>
        <begin position="1"/>
        <end position="22"/>
    </location>
</feature>
<comment type="caution">
    <text evidence="2">The sequence shown here is derived from an EMBL/GenBank/DDBJ whole genome shotgun (WGS) entry which is preliminary data.</text>
</comment>
<name>A0A7W5FKX0_9BACL</name>
<evidence type="ECO:0000313" key="2">
    <source>
        <dbReference type="EMBL" id="MBB3108610.1"/>
    </source>
</evidence>
<gene>
    <name evidence="2" type="ORF">FHS18_000638</name>
</gene>
<sequence>MRKRTKVSLMVVIVVAASVMMAAVQFGREYTMSVNVIWVHDVSVQQGEAYITGGFVTSADDYRGYKTHQEGNTLQLEVQGSILAVGPRSDAFTVEVDLKDGLRDQIDAIYLRDDETTRLIWSRAAAG</sequence>
<dbReference type="RefSeq" id="WP_183596860.1">
    <property type="nucleotide sequence ID" value="NZ_JACHXK010000001.1"/>
</dbReference>
<proteinExistence type="predicted"/>
<dbReference type="AlphaFoldDB" id="A0A7W5FKX0"/>
<dbReference type="Proteomes" id="UP000570361">
    <property type="component" value="Unassembled WGS sequence"/>
</dbReference>
<accession>A0A7W5FKX0</accession>
<reference evidence="2 3" key="1">
    <citation type="submission" date="2020-08" db="EMBL/GenBank/DDBJ databases">
        <title>Genomic Encyclopedia of Type Strains, Phase III (KMG-III): the genomes of soil and plant-associated and newly described type strains.</title>
        <authorList>
            <person name="Whitman W."/>
        </authorList>
    </citation>
    <scope>NUCLEOTIDE SEQUENCE [LARGE SCALE GENOMIC DNA]</scope>
    <source>
        <strain evidence="2 3">CECT 5862</strain>
    </source>
</reference>
<keyword evidence="3" id="KW-1185">Reference proteome</keyword>
<keyword evidence="1" id="KW-0732">Signal</keyword>
<evidence type="ECO:0000256" key="1">
    <source>
        <dbReference type="SAM" id="SignalP"/>
    </source>
</evidence>
<feature type="chain" id="PRO_5031316313" evidence="1">
    <location>
        <begin position="23"/>
        <end position="127"/>
    </location>
</feature>
<protein>
    <submittedName>
        <fullName evidence="2">Uncharacterized protein</fullName>
    </submittedName>
</protein>